<evidence type="ECO:0000313" key="3">
    <source>
        <dbReference type="Proteomes" id="UP001396334"/>
    </source>
</evidence>
<protein>
    <submittedName>
        <fullName evidence="2">Uncharacterized protein</fullName>
    </submittedName>
</protein>
<proteinExistence type="predicted"/>
<evidence type="ECO:0000313" key="2">
    <source>
        <dbReference type="EMBL" id="KAK9012959.1"/>
    </source>
</evidence>
<name>A0ABR2RJ60_9ROSI</name>
<accession>A0ABR2RJ60</accession>
<sequence>MFVEGRHLRSKSSCKKCSRQPDVSTFKLPENGNHSLGSGEEPSSKLSRSSQDMADTVMVPLEVDLHRESSYDDHAQFLLMLWWCHMTVM</sequence>
<feature type="compositionally biased region" description="Basic residues" evidence="1">
    <location>
        <begin position="8"/>
        <end position="18"/>
    </location>
</feature>
<dbReference type="EMBL" id="JBBPBN010000022">
    <property type="protein sequence ID" value="KAK9012959.1"/>
    <property type="molecule type" value="Genomic_DNA"/>
</dbReference>
<feature type="region of interest" description="Disordered" evidence="1">
    <location>
        <begin position="1"/>
        <end position="52"/>
    </location>
</feature>
<organism evidence="2 3">
    <name type="scientific">Hibiscus sabdariffa</name>
    <name type="common">roselle</name>
    <dbReference type="NCBI Taxonomy" id="183260"/>
    <lineage>
        <taxon>Eukaryota</taxon>
        <taxon>Viridiplantae</taxon>
        <taxon>Streptophyta</taxon>
        <taxon>Embryophyta</taxon>
        <taxon>Tracheophyta</taxon>
        <taxon>Spermatophyta</taxon>
        <taxon>Magnoliopsida</taxon>
        <taxon>eudicotyledons</taxon>
        <taxon>Gunneridae</taxon>
        <taxon>Pentapetalae</taxon>
        <taxon>rosids</taxon>
        <taxon>malvids</taxon>
        <taxon>Malvales</taxon>
        <taxon>Malvaceae</taxon>
        <taxon>Malvoideae</taxon>
        <taxon>Hibiscus</taxon>
    </lineage>
</organism>
<keyword evidence="3" id="KW-1185">Reference proteome</keyword>
<gene>
    <name evidence="2" type="ORF">V6N11_040988</name>
</gene>
<reference evidence="2 3" key="1">
    <citation type="journal article" date="2024" name="G3 (Bethesda)">
        <title>Genome assembly of Hibiscus sabdariffa L. provides insights into metabolisms of medicinal natural products.</title>
        <authorList>
            <person name="Kim T."/>
        </authorList>
    </citation>
    <scope>NUCLEOTIDE SEQUENCE [LARGE SCALE GENOMIC DNA]</scope>
    <source>
        <strain evidence="2">TK-2024</strain>
        <tissue evidence="2">Old leaves</tissue>
    </source>
</reference>
<evidence type="ECO:0000256" key="1">
    <source>
        <dbReference type="SAM" id="MobiDB-lite"/>
    </source>
</evidence>
<comment type="caution">
    <text evidence="2">The sequence shown here is derived from an EMBL/GenBank/DDBJ whole genome shotgun (WGS) entry which is preliminary data.</text>
</comment>
<dbReference type="Proteomes" id="UP001396334">
    <property type="component" value="Unassembled WGS sequence"/>
</dbReference>